<dbReference type="Pfam" id="PF00665">
    <property type="entry name" value="rve"/>
    <property type="match status" value="1"/>
</dbReference>
<dbReference type="InterPro" id="IPR041373">
    <property type="entry name" value="RT_RNaseH"/>
</dbReference>
<evidence type="ECO:0000259" key="8">
    <source>
        <dbReference type="PROSITE" id="PS50994"/>
    </source>
</evidence>
<dbReference type="InterPro" id="IPR000477">
    <property type="entry name" value="RT_dom"/>
</dbReference>
<dbReference type="PROSITE" id="PS50879">
    <property type="entry name" value="RNASE_H_1"/>
    <property type="match status" value="1"/>
</dbReference>
<dbReference type="Gene3D" id="3.30.420.10">
    <property type="entry name" value="Ribonuclease H-like superfamily/Ribonuclease H"/>
    <property type="match status" value="2"/>
</dbReference>
<evidence type="ECO:0000256" key="2">
    <source>
        <dbReference type="ARBA" id="ARBA00022695"/>
    </source>
</evidence>
<feature type="domain" description="Integrase catalytic" evidence="8">
    <location>
        <begin position="504"/>
        <end position="667"/>
    </location>
</feature>
<dbReference type="GO" id="GO:0003676">
    <property type="term" value="F:nucleic acid binding"/>
    <property type="evidence" value="ECO:0007669"/>
    <property type="project" value="InterPro"/>
</dbReference>
<evidence type="ECO:0000256" key="5">
    <source>
        <dbReference type="ARBA" id="ARBA00022801"/>
    </source>
</evidence>
<dbReference type="InterPro" id="IPR041588">
    <property type="entry name" value="Integrase_H2C2"/>
</dbReference>
<dbReference type="PANTHER" id="PTHR48475">
    <property type="entry name" value="RIBONUCLEASE H"/>
    <property type="match status" value="1"/>
</dbReference>
<dbReference type="Proteomes" id="UP001054821">
    <property type="component" value="Chromosome 6"/>
</dbReference>
<gene>
    <name evidence="9" type="ORF">L3X38_033046</name>
</gene>
<dbReference type="InterPro" id="IPR001584">
    <property type="entry name" value="Integrase_cat-core"/>
</dbReference>
<dbReference type="Gene3D" id="3.10.10.10">
    <property type="entry name" value="HIV Type 1 Reverse Transcriptase, subunit A, domain 1"/>
    <property type="match status" value="1"/>
</dbReference>
<accession>A0AAD4VFF9</accession>
<evidence type="ECO:0000313" key="10">
    <source>
        <dbReference type="Proteomes" id="UP001054821"/>
    </source>
</evidence>
<feature type="domain" description="RNase H type-1" evidence="7">
    <location>
        <begin position="232"/>
        <end position="361"/>
    </location>
</feature>
<keyword evidence="3" id="KW-0540">Nuclease</keyword>
<keyword evidence="4" id="KW-0255">Endonuclease</keyword>
<dbReference type="Pfam" id="PF17921">
    <property type="entry name" value="Integrase_H2C2"/>
    <property type="match status" value="1"/>
</dbReference>
<dbReference type="Pfam" id="PF17917">
    <property type="entry name" value="RT_RNaseH"/>
    <property type="match status" value="1"/>
</dbReference>
<comment type="caution">
    <text evidence="9">The sequence shown here is derived from an EMBL/GenBank/DDBJ whole genome shotgun (WGS) entry which is preliminary data.</text>
</comment>
<evidence type="ECO:0000256" key="4">
    <source>
        <dbReference type="ARBA" id="ARBA00022759"/>
    </source>
</evidence>
<dbReference type="InterPro" id="IPR002156">
    <property type="entry name" value="RNaseH_domain"/>
</dbReference>
<dbReference type="SUPFAM" id="SSF56672">
    <property type="entry name" value="DNA/RNA polymerases"/>
    <property type="match status" value="1"/>
</dbReference>
<proteinExistence type="predicted"/>
<dbReference type="EMBL" id="JAJFAZ020000006">
    <property type="protein sequence ID" value="KAI5323973.1"/>
    <property type="molecule type" value="Genomic_DNA"/>
</dbReference>
<organism evidence="9 10">
    <name type="scientific">Prunus dulcis</name>
    <name type="common">Almond</name>
    <name type="synonym">Amygdalus dulcis</name>
    <dbReference type="NCBI Taxonomy" id="3755"/>
    <lineage>
        <taxon>Eukaryota</taxon>
        <taxon>Viridiplantae</taxon>
        <taxon>Streptophyta</taxon>
        <taxon>Embryophyta</taxon>
        <taxon>Tracheophyta</taxon>
        <taxon>Spermatophyta</taxon>
        <taxon>Magnoliopsida</taxon>
        <taxon>eudicotyledons</taxon>
        <taxon>Gunneridae</taxon>
        <taxon>Pentapetalae</taxon>
        <taxon>rosids</taxon>
        <taxon>fabids</taxon>
        <taxon>Rosales</taxon>
        <taxon>Rosaceae</taxon>
        <taxon>Amygdaloideae</taxon>
        <taxon>Amygdaleae</taxon>
        <taxon>Prunus</taxon>
    </lineage>
</organism>
<dbReference type="Gene3D" id="3.30.70.270">
    <property type="match status" value="1"/>
</dbReference>
<evidence type="ECO:0000259" key="7">
    <source>
        <dbReference type="PROSITE" id="PS50879"/>
    </source>
</evidence>
<dbReference type="GO" id="GO:0015074">
    <property type="term" value="P:DNA integration"/>
    <property type="evidence" value="ECO:0007669"/>
    <property type="project" value="InterPro"/>
</dbReference>
<dbReference type="CDD" id="cd01647">
    <property type="entry name" value="RT_LTR"/>
    <property type="match status" value="1"/>
</dbReference>
<dbReference type="PROSITE" id="PS50994">
    <property type="entry name" value="INTEGRASE"/>
    <property type="match status" value="1"/>
</dbReference>
<dbReference type="InterPro" id="IPR043502">
    <property type="entry name" value="DNA/RNA_pol_sf"/>
</dbReference>
<dbReference type="Pfam" id="PF13456">
    <property type="entry name" value="RVT_3"/>
    <property type="match status" value="1"/>
</dbReference>
<dbReference type="InterPro" id="IPR036397">
    <property type="entry name" value="RNaseH_sf"/>
</dbReference>
<evidence type="ECO:0000256" key="1">
    <source>
        <dbReference type="ARBA" id="ARBA00022679"/>
    </source>
</evidence>
<keyword evidence="2" id="KW-0548">Nucleotidyltransferase</keyword>
<name>A0AAD4VFF9_PRUDU</name>
<reference evidence="9 10" key="1">
    <citation type="journal article" date="2022" name="G3 (Bethesda)">
        <title>Whole-genome sequence and methylome profiling of the almond [Prunus dulcis (Mill.) D.A. Webb] cultivar 'Nonpareil'.</title>
        <authorList>
            <person name="D'Amico-Willman K.M."/>
            <person name="Ouma W.Z."/>
            <person name="Meulia T."/>
            <person name="Sideli G.M."/>
            <person name="Gradziel T.M."/>
            <person name="Fresnedo-Ramirez J."/>
        </authorList>
    </citation>
    <scope>NUCLEOTIDE SEQUENCE [LARGE SCALE GENOMIC DNA]</scope>
    <source>
        <strain evidence="9">Clone GOH B32 T37-40</strain>
    </source>
</reference>
<dbReference type="InterPro" id="IPR012337">
    <property type="entry name" value="RNaseH-like_sf"/>
</dbReference>
<keyword evidence="5" id="KW-0378">Hydrolase</keyword>
<keyword evidence="6" id="KW-0695">RNA-directed DNA polymerase</keyword>
<dbReference type="GO" id="GO:0003964">
    <property type="term" value="F:RNA-directed DNA polymerase activity"/>
    <property type="evidence" value="ECO:0007669"/>
    <property type="project" value="UniProtKB-KW"/>
</dbReference>
<dbReference type="CDD" id="cd09279">
    <property type="entry name" value="RNase_HI_like"/>
    <property type="match status" value="1"/>
</dbReference>
<keyword evidence="10" id="KW-1185">Reference proteome</keyword>
<sequence>MCVDYTNLNRACPKDSFPLPRIDQLVDATAGHALLSFMDAYSGYNQIFMHPEDQAHTSFITDRGLYCYKVMPFGLKNAGASYQRLVNHLFAPLIGNTMEDNAEHPVHYVSKALQDAEVRYPDIEKLAFALVVSARRLRPYFQAHTIHVLTNQPLRQVLQKPETSGRLVKWAIELGEFDIHYKPRPAMRGQAVADFLSEFTEPQASAATQLVTEPNPSLSQDQTPKQNTLDLTQPLWTLFVDGSSNAQGCGASLILVSPDKVALEYALRFNFQASNNEAEYEALLAGLRLAKEMDAKKIQIFSDSQLVVHQVNQDFTAKDASMTAYLQHARHLLATFHAHSIKQVPRSENSHADALARLALALEQGMGRHIHIICTIDHSPTWMDPILQFLQNQTLLANPAEARRVRHRSARYLIINGSLYKRGFSLPYLRCLTPEEGHYVLREIHEGICGNHSGARLLAHKAIRQGYFWPSLHTDAQAFTQKCDKCQRFANIPQLPAEPLTAMVSPWPFAQWGLDLIGPMPEGKGQVKYAVVAVDYFTKWAEAEALATITAARIESFVWQSIVCRFGIPNSIVTDNGRQFDNAKFKQFCSNLKIRLCFASPAHPQSNGQVEAVNKIIKKTLKTKLDKAKGCWPELLPEVLWKTHFRGARHLPKLPNAKPNLQDTCRHHNGLHKVPHWNFVQSSHFHFPINREQYPGKRRNYSPIFTVTLPELLPITDLGIGEPSADTTPVSEA</sequence>
<keyword evidence="1" id="KW-0808">Transferase</keyword>
<dbReference type="Gene3D" id="1.10.340.70">
    <property type="match status" value="1"/>
</dbReference>
<protein>
    <submittedName>
        <fullName evidence="9">Uncharacterized protein</fullName>
    </submittedName>
</protein>
<evidence type="ECO:0000256" key="6">
    <source>
        <dbReference type="ARBA" id="ARBA00022918"/>
    </source>
</evidence>
<evidence type="ECO:0000256" key="3">
    <source>
        <dbReference type="ARBA" id="ARBA00022722"/>
    </source>
</evidence>
<dbReference type="Pfam" id="PF00078">
    <property type="entry name" value="RVT_1"/>
    <property type="match status" value="1"/>
</dbReference>
<dbReference type="InterPro" id="IPR043128">
    <property type="entry name" value="Rev_trsase/Diguanyl_cyclase"/>
</dbReference>
<dbReference type="GO" id="GO:0004523">
    <property type="term" value="F:RNA-DNA hybrid ribonuclease activity"/>
    <property type="evidence" value="ECO:0007669"/>
    <property type="project" value="InterPro"/>
</dbReference>
<dbReference type="AlphaFoldDB" id="A0AAD4VFF9"/>
<dbReference type="PANTHER" id="PTHR48475:SF2">
    <property type="entry name" value="RIBONUCLEASE H"/>
    <property type="match status" value="1"/>
</dbReference>
<evidence type="ECO:0000313" key="9">
    <source>
        <dbReference type="EMBL" id="KAI5323973.1"/>
    </source>
</evidence>
<dbReference type="SUPFAM" id="SSF53098">
    <property type="entry name" value="Ribonuclease H-like"/>
    <property type="match status" value="2"/>
</dbReference>